<dbReference type="SUPFAM" id="SSF46689">
    <property type="entry name" value="Homeodomain-like"/>
    <property type="match status" value="2"/>
</dbReference>
<feature type="domain" description="HTH araC/xylS-type" evidence="4">
    <location>
        <begin position="178"/>
        <end position="276"/>
    </location>
</feature>
<dbReference type="GO" id="GO:0003677">
    <property type="term" value="F:DNA binding"/>
    <property type="evidence" value="ECO:0007669"/>
    <property type="project" value="UniProtKB-KW"/>
</dbReference>
<dbReference type="RefSeq" id="WP_062493364.1">
    <property type="nucleotide sequence ID" value="NZ_BOVJ01000064.1"/>
</dbReference>
<keyword evidence="3" id="KW-0804">Transcription</keyword>
<name>A0ABQ4N5N7_9BACL</name>
<dbReference type="EMBL" id="BOVJ01000064">
    <property type="protein sequence ID" value="GIQ63533.1"/>
    <property type="molecule type" value="Genomic_DNA"/>
</dbReference>
<dbReference type="InterPro" id="IPR037923">
    <property type="entry name" value="HTH-like"/>
</dbReference>
<dbReference type="InterPro" id="IPR050204">
    <property type="entry name" value="AraC_XylS_family_regulators"/>
</dbReference>
<dbReference type="SUPFAM" id="SSF51215">
    <property type="entry name" value="Regulatory protein AraC"/>
    <property type="match status" value="1"/>
</dbReference>
<comment type="caution">
    <text evidence="5">The sequence shown here is derived from an EMBL/GenBank/DDBJ whole genome shotgun (WGS) entry which is preliminary data.</text>
</comment>
<keyword evidence="2 5" id="KW-0238">DNA-binding</keyword>
<dbReference type="Pfam" id="PF12833">
    <property type="entry name" value="HTH_18"/>
    <property type="match status" value="1"/>
</dbReference>
<dbReference type="InterPro" id="IPR009057">
    <property type="entry name" value="Homeodomain-like_sf"/>
</dbReference>
<proteinExistence type="predicted"/>
<dbReference type="InterPro" id="IPR020449">
    <property type="entry name" value="Tscrpt_reg_AraC-type_HTH"/>
</dbReference>
<keyword evidence="1" id="KW-0805">Transcription regulation</keyword>
<dbReference type="InterPro" id="IPR003313">
    <property type="entry name" value="AraC-bd"/>
</dbReference>
<keyword evidence="6" id="KW-1185">Reference proteome</keyword>
<evidence type="ECO:0000313" key="5">
    <source>
        <dbReference type="EMBL" id="GIQ63533.1"/>
    </source>
</evidence>
<reference evidence="5 6" key="1">
    <citation type="submission" date="2021-04" db="EMBL/GenBank/DDBJ databases">
        <title>Draft genome sequence of Paenibacillus cisolokensis, LC2-13A.</title>
        <authorList>
            <person name="Uke A."/>
            <person name="Chhe C."/>
            <person name="Baramee S."/>
            <person name="Kosugi A."/>
        </authorList>
    </citation>
    <scope>NUCLEOTIDE SEQUENCE [LARGE SCALE GENOMIC DNA]</scope>
    <source>
        <strain evidence="5 6">LC2-13A</strain>
    </source>
</reference>
<protein>
    <submittedName>
        <fullName evidence="5">DNA-binding transcriptional regulator AraC</fullName>
    </submittedName>
</protein>
<evidence type="ECO:0000256" key="1">
    <source>
        <dbReference type="ARBA" id="ARBA00023015"/>
    </source>
</evidence>
<organism evidence="5 6">
    <name type="scientific">Paenibacillus cisolokensis</name>
    <dbReference type="NCBI Taxonomy" id="1658519"/>
    <lineage>
        <taxon>Bacteria</taxon>
        <taxon>Bacillati</taxon>
        <taxon>Bacillota</taxon>
        <taxon>Bacilli</taxon>
        <taxon>Bacillales</taxon>
        <taxon>Paenibacillaceae</taxon>
        <taxon>Paenibacillus</taxon>
    </lineage>
</organism>
<sequence>MDAHSLIKRSALKRSAKSPGRQGVLLADHYIEAEGYWTRRPEGMSDWLITYTVSGEGEFRIGGRTFRCRGGDVCLLKADTPHEYGTPAGQIWDVVWAHFIPSPNDLKRVQLPELEPGFVLQTVESSFARKRIYRAFQRIIFDARQMKPFWEELCQGAIEEILLLLAQHASVPLDPRIEKALAYLTERMTEPITVAQVAAFVGLSPSRLAHLFKRQTGEPVLETLNRMRLRQAALLLQHTHSSAAEIALDVGFQNYNHFLNQFKGAYGVTPSAFRKSRLRGDGRS</sequence>
<dbReference type="Proteomes" id="UP000680304">
    <property type="component" value="Unassembled WGS sequence"/>
</dbReference>
<dbReference type="Gene3D" id="2.60.120.280">
    <property type="entry name" value="Regulatory protein AraC"/>
    <property type="match status" value="1"/>
</dbReference>
<dbReference type="Gene3D" id="1.10.10.60">
    <property type="entry name" value="Homeodomain-like"/>
    <property type="match status" value="2"/>
</dbReference>
<dbReference type="PANTHER" id="PTHR46796">
    <property type="entry name" value="HTH-TYPE TRANSCRIPTIONAL ACTIVATOR RHAS-RELATED"/>
    <property type="match status" value="1"/>
</dbReference>
<dbReference type="PROSITE" id="PS01124">
    <property type="entry name" value="HTH_ARAC_FAMILY_2"/>
    <property type="match status" value="1"/>
</dbReference>
<accession>A0ABQ4N5N7</accession>
<dbReference type="PRINTS" id="PR00032">
    <property type="entry name" value="HTHARAC"/>
</dbReference>
<gene>
    <name evidence="5" type="ORF">PACILC2_21010</name>
</gene>
<evidence type="ECO:0000259" key="4">
    <source>
        <dbReference type="PROSITE" id="PS01124"/>
    </source>
</evidence>
<evidence type="ECO:0000256" key="3">
    <source>
        <dbReference type="ARBA" id="ARBA00023163"/>
    </source>
</evidence>
<evidence type="ECO:0000256" key="2">
    <source>
        <dbReference type="ARBA" id="ARBA00023125"/>
    </source>
</evidence>
<evidence type="ECO:0000313" key="6">
    <source>
        <dbReference type="Proteomes" id="UP000680304"/>
    </source>
</evidence>
<dbReference type="InterPro" id="IPR018060">
    <property type="entry name" value="HTH_AraC"/>
</dbReference>
<dbReference type="Pfam" id="PF02311">
    <property type="entry name" value="AraC_binding"/>
    <property type="match status" value="1"/>
</dbReference>
<dbReference type="SMART" id="SM00342">
    <property type="entry name" value="HTH_ARAC"/>
    <property type="match status" value="1"/>
</dbReference>